<protein>
    <submittedName>
        <fullName evidence="2">Uncharacterized protein</fullName>
    </submittedName>
</protein>
<keyword evidence="1" id="KW-0472">Membrane</keyword>
<keyword evidence="3" id="KW-1185">Reference proteome</keyword>
<organism evidence="2 3">
    <name type="scientific">Actinomycetospora succinea</name>
    <dbReference type="NCBI Taxonomy" id="663603"/>
    <lineage>
        <taxon>Bacteria</taxon>
        <taxon>Bacillati</taxon>
        <taxon>Actinomycetota</taxon>
        <taxon>Actinomycetes</taxon>
        <taxon>Pseudonocardiales</taxon>
        <taxon>Pseudonocardiaceae</taxon>
        <taxon>Actinomycetospora</taxon>
    </lineage>
</organism>
<keyword evidence="1" id="KW-0812">Transmembrane</keyword>
<proteinExistence type="predicted"/>
<name>A0A4R6VS72_9PSEU</name>
<comment type="caution">
    <text evidence="2">The sequence shown here is derived from an EMBL/GenBank/DDBJ whole genome shotgun (WGS) entry which is preliminary data.</text>
</comment>
<accession>A0A4R6VS72</accession>
<sequence>MTRHERSASPGLARHVAVAVGIFLFALLVVTGTELVIGHPLSGGSAGETSMGALFVTPDD</sequence>
<dbReference type="EMBL" id="SNYO01000001">
    <property type="protein sequence ID" value="TDQ65466.1"/>
    <property type="molecule type" value="Genomic_DNA"/>
</dbReference>
<dbReference type="RefSeq" id="WP_133824820.1">
    <property type="nucleotide sequence ID" value="NZ_SNYO01000001.1"/>
</dbReference>
<dbReference type="Proteomes" id="UP000295705">
    <property type="component" value="Unassembled WGS sequence"/>
</dbReference>
<evidence type="ECO:0000256" key="1">
    <source>
        <dbReference type="SAM" id="Phobius"/>
    </source>
</evidence>
<evidence type="ECO:0000313" key="2">
    <source>
        <dbReference type="EMBL" id="TDQ65466.1"/>
    </source>
</evidence>
<evidence type="ECO:0000313" key="3">
    <source>
        <dbReference type="Proteomes" id="UP000295705"/>
    </source>
</evidence>
<reference evidence="2 3" key="1">
    <citation type="submission" date="2019-03" db="EMBL/GenBank/DDBJ databases">
        <title>Genomic Encyclopedia of Type Strains, Phase IV (KMG-IV): sequencing the most valuable type-strain genomes for metagenomic binning, comparative biology and taxonomic classification.</title>
        <authorList>
            <person name="Goeker M."/>
        </authorList>
    </citation>
    <scope>NUCLEOTIDE SEQUENCE [LARGE SCALE GENOMIC DNA]</scope>
    <source>
        <strain evidence="2 3">DSM 45775</strain>
    </source>
</reference>
<gene>
    <name evidence="2" type="ORF">EV188_101718</name>
</gene>
<dbReference type="AlphaFoldDB" id="A0A4R6VS72"/>
<keyword evidence="1" id="KW-1133">Transmembrane helix</keyword>
<feature type="transmembrane region" description="Helical" evidence="1">
    <location>
        <begin position="12"/>
        <end position="32"/>
    </location>
</feature>